<dbReference type="PANTHER" id="PTHR20857">
    <property type="entry name" value="THIAMINE-PHOSPHATE PYROPHOSPHORYLASE"/>
    <property type="match status" value="1"/>
</dbReference>
<evidence type="ECO:0000313" key="13">
    <source>
        <dbReference type="EMBL" id="MFC0317491.1"/>
    </source>
</evidence>
<feature type="binding site" evidence="9">
    <location>
        <position position="91"/>
    </location>
    <ligand>
        <name>Mg(2+)</name>
        <dbReference type="ChEBI" id="CHEBI:18420"/>
    </ligand>
</feature>
<keyword evidence="2 9" id="KW-0808">Transferase</keyword>
<evidence type="ECO:0000256" key="11">
    <source>
        <dbReference type="RuleBase" id="RU004253"/>
    </source>
</evidence>
<evidence type="ECO:0000256" key="2">
    <source>
        <dbReference type="ARBA" id="ARBA00022679"/>
    </source>
</evidence>
<evidence type="ECO:0000256" key="5">
    <source>
        <dbReference type="ARBA" id="ARBA00022977"/>
    </source>
</evidence>
<evidence type="ECO:0000256" key="8">
    <source>
        <dbReference type="ARBA" id="ARBA00047883"/>
    </source>
</evidence>
<dbReference type="CDD" id="cd00564">
    <property type="entry name" value="TMP_TenI"/>
    <property type="match status" value="1"/>
</dbReference>
<dbReference type="EMBL" id="JBHLWO010000001">
    <property type="protein sequence ID" value="MFC0317491.1"/>
    <property type="molecule type" value="Genomic_DNA"/>
</dbReference>
<evidence type="ECO:0000256" key="10">
    <source>
        <dbReference type="RuleBase" id="RU003826"/>
    </source>
</evidence>
<dbReference type="Proteomes" id="UP001589774">
    <property type="component" value="Unassembled WGS sequence"/>
</dbReference>
<keyword evidence="3 9" id="KW-0479">Metal-binding</keyword>
<dbReference type="NCBIfam" id="NF000736">
    <property type="entry name" value="PRK00043.2-3"/>
    <property type="match status" value="1"/>
</dbReference>
<evidence type="ECO:0000313" key="14">
    <source>
        <dbReference type="Proteomes" id="UP001589774"/>
    </source>
</evidence>
<dbReference type="SUPFAM" id="SSF51391">
    <property type="entry name" value="Thiamin phosphate synthase"/>
    <property type="match status" value="1"/>
</dbReference>
<keyword evidence="4 9" id="KW-0460">Magnesium</keyword>
<comment type="catalytic activity">
    <reaction evidence="7 9 10">
        <text>2-(2-carboxy-4-methylthiazol-5-yl)ethyl phosphate + 4-amino-2-methyl-5-(diphosphooxymethyl)pyrimidine + 2 H(+) = thiamine phosphate + CO2 + diphosphate</text>
        <dbReference type="Rhea" id="RHEA:47848"/>
        <dbReference type="ChEBI" id="CHEBI:15378"/>
        <dbReference type="ChEBI" id="CHEBI:16526"/>
        <dbReference type="ChEBI" id="CHEBI:33019"/>
        <dbReference type="ChEBI" id="CHEBI:37575"/>
        <dbReference type="ChEBI" id="CHEBI:57841"/>
        <dbReference type="ChEBI" id="CHEBI:62890"/>
        <dbReference type="EC" id="2.5.1.3"/>
    </reaction>
</comment>
<dbReference type="InterPro" id="IPR034291">
    <property type="entry name" value="TMP_synthase"/>
</dbReference>
<protein>
    <recommendedName>
        <fullName evidence="9">Thiamine-phosphate synthase</fullName>
        <shortName evidence="9">TP synthase</shortName>
        <shortName evidence="9">TPS</shortName>
        <ecNumber evidence="9">2.5.1.3</ecNumber>
    </recommendedName>
    <alternativeName>
        <fullName evidence="9">Thiamine-phosphate pyrophosphorylase</fullName>
        <shortName evidence="9">TMP pyrophosphorylase</shortName>
        <shortName evidence="9">TMP-PPase</shortName>
    </alternativeName>
</protein>
<comment type="similarity">
    <text evidence="9 10">Belongs to the thiamine-phosphate synthase family.</text>
</comment>
<evidence type="ECO:0000256" key="6">
    <source>
        <dbReference type="ARBA" id="ARBA00047334"/>
    </source>
</evidence>
<comment type="caution">
    <text evidence="9">Lacks conserved residue(s) required for the propagation of feature annotation.</text>
</comment>
<comment type="function">
    <text evidence="9">Condenses 4-methyl-5-(beta-hydroxyethyl)thiazole monophosphate (THZ-P) and 2-methyl-4-amino-5-hydroxymethyl pyrimidine pyrophosphate (HMP-PP) to form thiamine monophosphate (TMP).</text>
</comment>
<feature type="binding site" evidence="9">
    <location>
        <position position="72"/>
    </location>
    <ligand>
        <name>Mg(2+)</name>
        <dbReference type="ChEBI" id="CHEBI:18420"/>
    </ligand>
</feature>
<feature type="binding site" evidence="9">
    <location>
        <position position="172"/>
    </location>
    <ligand>
        <name>2-[(2R,5Z)-2-carboxy-4-methylthiazol-5(2H)-ylidene]ethyl phosphate</name>
        <dbReference type="ChEBI" id="CHEBI:62899"/>
    </ligand>
</feature>
<comment type="catalytic activity">
    <reaction evidence="6 9 10">
        <text>4-methyl-5-(2-phosphooxyethyl)-thiazole + 4-amino-2-methyl-5-(diphosphooxymethyl)pyrimidine + H(+) = thiamine phosphate + diphosphate</text>
        <dbReference type="Rhea" id="RHEA:22328"/>
        <dbReference type="ChEBI" id="CHEBI:15378"/>
        <dbReference type="ChEBI" id="CHEBI:33019"/>
        <dbReference type="ChEBI" id="CHEBI:37575"/>
        <dbReference type="ChEBI" id="CHEBI:57841"/>
        <dbReference type="ChEBI" id="CHEBI:58296"/>
        <dbReference type="EC" id="2.5.1.3"/>
    </reaction>
</comment>
<comment type="caution">
    <text evidence="13">The sequence shown here is derived from an EMBL/GenBank/DDBJ whole genome shotgun (WGS) entry which is preliminary data.</text>
</comment>
<feature type="binding site" evidence="9">
    <location>
        <position position="139"/>
    </location>
    <ligand>
        <name>4-amino-2-methyl-5-(diphosphooxymethyl)pyrimidine</name>
        <dbReference type="ChEBI" id="CHEBI:57841"/>
    </ligand>
</feature>
<dbReference type="EC" id="2.5.1.3" evidence="9"/>
<feature type="binding site" evidence="9">
    <location>
        <begin position="136"/>
        <end position="138"/>
    </location>
    <ligand>
        <name>2-[(2R,5Z)-2-carboxy-4-methylthiazol-5(2H)-ylidene]ethyl phosphate</name>
        <dbReference type="ChEBI" id="CHEBI:62899"/>
    </ligand>
</feature>
<dbReference type="Pfam" id="PF02581">
    <property type="entry name" value="TMP-TENI"/>
    <property type="match status" value="1"/>
</dbReference>
<dbReference type="InterPro" id="IPR022998">
    <property type="entry name" value="ThiamineP_synth_TenI"/>
</dbReference>
<dbReference type="InterPro" id="IPR036206">
    <property type="entry name" value="ThiamineP_synth_sf"/>
</dbReference>
<feature type="binding site" evidence="9">
    <location>
        <position position="110"/>
    </location>
    <ligand>
        <name>4-amino-2-methyl-5-(diphosphooxymethyl)pyrimidine</name>
        <dbReference type="ChEBI" id="CHEBI:57841"/>
    </ligand>
</feature>
<comment type="pathway">
    <text evidence="1 9 11">Cofactor biosynthesis; thiamine diphosphate biosynthesis; thiamine phosphate from 4-amino-2-methyl-5-diphosphomethylpyrimidine and 4-methyl-5-(2-phosphoethyl)-thiazole: step 1/1.</text>
</comment>
<organism evidence="13 14">
    <name type="scientific">Olivibacter oleidegradans</name>
    <dbReference type="NCBI Taxonomy" id="760123"/>
    <lineage>
        <taxon>Bacteria</taxon>
        <taxon>Pseudomonadati</taxon>
        <taxon>Bacteroidota</taxon>
        <taxon>Sphingobacteriia</taxon>
        <taxon>Sphingobacteriales</taxon>
        <taxon>Sphingobacteriaceae</taxon>
        <taxon>Olivibacter</taxon>
    </lineage>
</organism>
<evidence type="ECO:0000259" key="12">
    <source>
        <dbReference type="Pfam" id="PF02581"/>
    </source>
</evidence>
<sequence>MNRIKKHIERLQYITHATKDKSIIDQVHIAVDAGIKWVQFRLKNADDDTFKQQAMACLEIAKRHRCTFVINDRVHVAKEIDADGIHIGKEDMSPRTAREILGPDKIIGCTANTIDDIIQLSNLPIDYIGLGPFRFTRTKEKLSPILGLAGYDEIMKKAVAHNLSVPIIAIGGIQVEDVGPLFQTGVHGIAVSGIISNSNHPRKDCQNLLKQIEAQSCPTV</sequence>
<proteinExistence type="inferred from homology"/>
<dbReference type="GO" id="GO:0004789">
    <property type="term" value="F:thiamine-phosphate diphosphorylase activity"/>
    <property type="evidence" value="ECO:0007669"/>
    <property type="project" value="UniProtKB-EC"/>
</dbReference>
<name>A0ABV6HF37_9SPHI</name>
<dbReference type="PANTHER" id="PTHR20857:SF15">
    <property type="entry name" value="THIAMINE-PHOSPHATE SYNTHASE"/>
    <property type="match status" value="1"/>
</dbReference>
<evidence type="ECO:0000256" key="9">
    <source>
        <dbReference type="HAMAP-Rule" id="MF_00097"/>
    </source>
</evidence>
<accession>A0ABV6HF37</accession>
<keyword evidence="14" id="KW-1185">Reference proteome</keyword>
<dbReference type="RefSeq" id="WP_130854583.1">
    <property type="nucleotide sequence ID" value="NZ_JBHLWO010000001.1"/>
</dbReference>
<feature type="binding site" evidence="9">
    <location>
        <position position="71"/>
    </location>
    <ligand>
        <name>4-amino-2-methyl-5-(diphosphooxymethyl)pyrimidine</name>
        <dbReference type="ChEBI" id="CHEBI:57841"/>
    </ligand>
</feature>
<comment type="catalytic activity">
    <reaction evidence="8 9 10">
        <text>2-[(2R,5Z)-2-carboxy-4-methylthiazol-5(2H)-ylidene]ethyl phosphate + 4-amino-2-methyl-5-(diphosphooxymethyl)pyrimidine + 2 H(+) = thiamine phosphate + CO2 + diphosphate</text>
        <dbReference type="Rhea" id="RHEA:47844"/>
        <dbReference type="ChEBI" id="CHEBI:15378"/>
        <dbReference type="ChEBI" id="CHEBI:16526"/>
        <dbReference type="ChEBI" id="CHEBI:33019"/>
        <dbReference type="ChEBI" id="CHEBI:37575"/>
        <dbReference type="ChEBI" id="CHEBI:57841"/>
        <dbReference type="ChEBI" id="CHEBI:62899"/>
        <dbReference type="EC" id="2.5.1.3"/>
    </reaction>
</comment>
<dbReference type="InterPro" id="IPR013785">
    <property type="entry name" value="Aldolase_TIM"/>
</dbReference>
<evidence type="ECO:0000256" key="1">
    <source>
        <dbReference type="ARBA" id="ARBA00005165"/>
    </source>
</evidence>
<evidence type="ECO:0000256" key="7">
    <source>
        <dbReference type="ARBA" id="ARBA00047851"/>
    </source>
</evidence>
<reference evidence="13 14" key="1">
    <citation type="submission" date="2024-09" db="EMBL/GenBank/DDBJ databases">
        <authorList>
            <person name="Sun Q."/>
            <person name="Mori K."/>
        </authorList>
    </citation>
    <scope>NUCLEOTIDE SEQUENCE [LARGE SCALE GENOMIC DNA]</scope>
    <source>
        <strain evidence="13 14">CCM 7765</strain>
    </source>
</reference>
<dbReference type="NCBIfam" id="TIGR00693">
    <property type="entry name" value="thiE"/>
    <property type="match status" value="1"/>
</dbReference>
<feature type="binding site" evidence="9">
    <location>
        <begin position="39"/>
        <end position="43"/>
    </location>
    <ligand>
        <name>4-amino-2-methyl-5-(diphosphooxymethyl)pyrimidine</name>
        <dbReference type="ChEBI" id="CHEBI:57841"/>
    </ligand>
</feature>
<keyword evidence="5 9" id="KW-0784">Thiamine biosynthesis</keyword>
<comment type="cofactor">
    <cofactor evidence="9">
        <name>Mg(2+)</name>
        <dbReference type="ChEBI" id="CHEBI:18420"/>
    </cofactor>
    <text evidence="9">Binds 1 Mg(2+) ion per subunit.</text>
</comment>
<evidence type="ECO:0000256" key="3">
    <source>
        <dbReference type="ARBA" id="ARBA00022723"/>
    </source>
</evidence>
<dbReference type="HAMAP" id="MF_00097">
    <property type="entry name" value="TMP_synthase"/>
    <property type="match status" value="1"/>
</dbReference>
<feature type="domain" description="Thiamine phosphate synthase/TenI" evidence="12">
    <location>
        <begin position="13"/>
        <end position="192"/>
    </location>
</feature>
<evidence type="ECO:0000256" key="4">
    <source>
        <dbReference type="ARBA" id="ARBA00022842"/>
    </source>
</evidence>
<gene>
    <name evidence="9" type="primary">thiE</name>
    <name evidence="13" type="ORF">ACFFI0_04185</name>
</gene>
<dbReference type="Gene3D" id="3.20.20.70">
    <property type="entry name" value="Aldolase class I"/>
    <property type="match status" value="1"/>
</dbReference>